<evidence type="ECO:0000313" key="6">
    <source>
        <dbReference type="Proteomes" id="UP000512286"/>
    </source>
</evidence>
<proteinExistence type="inferred from homology"/>
<evidence type="ECO:0000256" key="3">
    <source>
        <dbReference type="ARBA" id="ARBA00023172"/>
    </source>
</evidence>
<dbReference type="AlphaFoldDB" id="A0A7D7A0Q3"/>
<name>A0A7D7A0Q3_9CLOT</name>
<protein>
    <submittedName>
        <fullName evidence="5">Site-specific integrase</fullName>
    </submittedName>
</protein>
<sequence length="360" mass="42013">MKTNITYRERKKGNWQYIISYKENEFSKWNYGTSKQGFSKKSIAKEAAEEALKEFLKEYDKESKLDSEFKGITFKEFTEEYIMHIKKYRSWKTVESTKSAVGKFKDLNDLEMIKISTMYVQKAVDSMIDTIKTNTIKYYLKKLNIIFNSALNQYNIITKNPCKGVITNEADEIIKRALIDSEIATLLDKSKSTEFYLVYLIAINTGMRFGEILGLKWDDIDYNNSTIKVERQWKKIDDNTYGFGTLKTKNSKRTIPVKKTFLDELLTYKKIINIDQRVFDIYDKAYAIYRINRHIKTIIPDITAHELRHTYATKLVASGVLDFKTISSILGHTVAQTIKTYSHVNSDMLSKAQKVIEEIF</sequence>
<feature type="domain" description="Tyr recombinase" evidence="4">
    <location>
        <begin position="173"/>
        <end position="354"/>
    </location>
</feature>
<dbReference type="InterPro" id="IPR002104">
    <property type="entry name" value="Integrase_catalytic"/>
</dbReference>
<dbReference type="EMBL" id="CP059378">
    <property type="protein sequence ID" value="QLY77838.1"/>
    <property type="molecule type" value="Genomic_DNA"/>
</dbReference>
<dbReference type="Gene3D" id="1.10.443.10">
    <property type="entry name" value="Intergrase catalytic core"/>
    <property type="match status" value="1"/>
</dbReference>
<dbReference type="GO" id="GO:0015074">
    <property type="term" value="P:DNA integration"/>
    <property type="evidence" value="ECO:0007669"/>
    <property type="project" value="InterPro"/>
</dbReference>
<dbReference type="Proteomes" id="UP000512286">
    <property type="component" value="Chromosome"/>
</dbReference>
<dbReference type="KEGG" id="cint:HZF06_12025"/>
<dbReference type="Pfam" id="PF13102">
    <property type="entry name" value="Phage_int_SAM_5"/>
    <property type="match status" value="1"/>
</dbReference>
<dbReference type="GO" id="GO:0003677">
    <property type="term" value="F:DNA binding"/>
    <property type="evidence" value="ECO:0007669"/>
    <property type="project" value="UniProtKB-KW"/>
</dbReference>
<dbReference type="PROSITE" id="PS51898">
    <property type="entry name" value="TYR_RECOMBINASE"/>
    <property type="match status" value="1"/>
</dbReference>
<evidence type="ECO:0000313" key="5">
    <source>
        <dbReference type="EMBL" id="QLY77838.1"/>
    </source>
</evidence>
<dbReference type="GO" id="GO:0006310">
    <property type="term" value="P:DNA recombination"/>
    <property type="evidence" value="ECO:0007669"/>
    <property type="project" value="UniProtKB-KW"/>
</dbReference>
<accession>A0A7D7A0Q3</accession>
<dbReference type="InterPro" id="IPR010998">
    <property type="entry name" value="Integrase_recombinase_N"/>
</dbReference>
<comment type="similarity">
    <text evidence="1">Belongs to the 'phage' integrase family.</text>
</comment>
<dbReference type="Gene3D" id="1.10.150.130">
    <property type="match status" value="1"/>
</dbReference>
<dbReference type="InterPro" id="IPR013762">
    <property type="entry name" value="Integrase-like_cat_sf"/>
</dbReference>
<dbReference type="Pfam" id="PF00589">
    <property type="entry name" value="Phage_integrase"/>
    <property type="match status" value="1"/>
</dbReference>
<evidence type="ECO:0000259" key="4">
    <source>
        <dbReference type="PROSITE" id="PS51898"/>
    </source>
</evidence>
<gene>
    <name evidence="5" type="ORF">HZF06_12025</name>
</gene>
<evidence type="ECO:0000256" key="1">
    <source>
        <dbReference type="ARBA" id="ARBA00008857"/>
    </source>
</evidence>
<dbReference type="CDD" id="cd01189">
    <property type="entry name" value="INT_ICEBs1_C_like"/>
    <property type="match status" value="1"/>
</dbReference>
<reference evidence="5 6" key="1">
    <citation type="submission" date="2020-07" db="EMBL/GenBank/DDBJ databases">
        <title>Electron transfer.</title>
        <authorList>
            <person name="Huang L."/>
            <person name="Liu X."/>
            <person name="Zhou S."/>
        </authorList>
    </citation>
    <scope>NUCLEOTIDE SEQUENCE [LARGE SCALE GENOMIC DNA]</scope>
    <source>
        <strain evidence="5 6">Lx1</strain>
    </source>
</reference>
<dbReference type="InterPro" id="IPR025269">
    <property type="entry name" value="SAM-like_dom"/>
</dbReference>
<organism evidence="5 6">
    <name type="scientific">Clostridium intestinale</name>
    <dbReference type="NCBI Taxonomy" id="36845"/>
    <lineage>
        <taxon>Bacteria</taxon>
        <taxon>Bacillati</taxon>
        <taxon>Bacillota</taxon>
        <taxon>Clostridia</taxon>
        <taxon>Eubacteriales</taxon>
        <taxon>Clostridiaceae</taxon>
        <taxon>Clostridium</taxon>
    </lineage>
</organism>
<dbReference type="PANTHER" id="PTHR30349:SF64">
    <property type="entry name" value="PROPHAGE INTEGRASE INTD-RELATED"/>
    <property type="match status" value="1"/>
</dbReference>
<keyword evidence="2" id="KW-0238">DNA-binding</keyword>
<evidence type="ECO:0000256" key="2">
    <source>
        <dbReference type="ARBA" id="ARBA00023125"/>
    </source>
</evidence>
<dbReference type="PANTHER" id="PTHR30349">
    <property type="entry name" value="PHAGE INTEGRASE-RELATED"/>
    <property type="match status" value="1"/>
</dbReference>
<keyword evidence="3" id="KW-0233">DNA recombination</keyword>
<dbReference type="RefSeq" id="WP_181600332.1">
    <property type="nucleotide sequence ID" value="NZ_CP059378.1"/>
</dbReference>
<dbReference type="InterPro" id="IPR050090">
    <property type="entry name" value="Tyrosine_recombinase_XerCD"/>
</dbReference>
<dbReference type="InterPro" id="IPR011010">
    <property type="entry name" value="DNA_brk_join_enz"/>
</dbReference>
<dbReference type="SUPFAM" id="SSF56349">
    <property type="entry name" value="DNA breaking-rejoining enzymes"/>
    <property type="match status" value="1"/>
</dbReference>